<dbReference type="SUPFAM" id="SSF48403">
    <property type="entry name" value="Ankyrin repeat"/>
    <property type="match status" value="1"/>
</dbReference>
<dbReference type="PROSITE" id="PS50088">
    <property type="entry name" value="ANK_REPEAT"/>
    <property type="match status" value="2"/>
</dbReference>
<evidence type="ECO:0000313" key="4">
    <source>
        <dbReference type="EMBL" id="MBM0650260.1"/>
    </source>
</evidence>
<dbReference type="SMART" id="SM00248">
    <property type="entry name" value="ANK"/>
    <property type="match status" value="3"/>
</dbReference>
<dbReference type="EMBL" id="JAEUAH010000005">
    <property type="protein sequence ID" value="MBM0650260.1"/>
    <property type="molecule type" value="Genomic_DNA"/>
</dbReference>
<keyword evidence="5" id="KW-1185">Reference proteome</keyword>
<reference evidence="4 5" key="1">
    <citation type="submission" date="2021-01" db="EMBL/GenBank/DDBJ databases">
        <title>Evidence that Capnocytophaga endodontalis is a later homotypic synonym for Capnocytophaga genospecies AHN8471, and request for opinion on proposed recognition of strain AHN8471 as type strain of the species.</title>
        <authorList>
            <person name="Nicholson A.C."/>
            <person name="Hopper C.L."/>
            <person name="Gulvik C.A."/>
            <person name="Mcquiston J.R."/>
            <person name="Lau E.F."/>
        </authorList>
    </citation>
    <scope>NUCLEOTIDE SEQUENCE [LARGE SCALE GENOMIC DNA]</scope>
    <source>
        <strain evidence="4 5">AHN9576</strain>
    </source>
</reference>
<dbReference type="Pfam" id="PF12796">
    <property type="entry name" value="Ank_2"/>
    <property type="match status" value="1"/>
</dbReference>
<keyword evidence="1" id="KW-0677">Repeat</keyword>
<comment type="caution">
    <text evidence="4">The sequence shown here is derived from an EMBL/GenBank/DDBJ whole genome shotgun (WGS) entry which is preliminary data.</text>
</comment>
<gene>
    <name evidence="4" type="ORF">JNB19_05750</name>
</gene>
<dbReference type="InterPro" id="IPR002110">
    <property type="entry name" value="Ankyrin_rpt"/>
</dbReference>
<sequence>MKTTFLILYSFLLLSTCQQQQVQYDYNVATTTVTETVEEDTSNINDFCFNEDGFQYTQLGLACKKGDLEAVKALLAKGADRDFAKQKGEEKFDSFLVALESGNLPLVKYLFENVFYKGRSKLGEGDYYVPGSKYILQSSPLIIACKSNSLPVVTYLLQKGASPESVPLPYPQDYFRESPLLIAYEKNNYEMAKLLIKANADLSDRDRTDRYSLADVFVKRGGKWRDLVFGDNSIDKIVYSKKKDLNGDGIDDSILIYQPKNNLNGGAYFVTRIRLSEKGSFKEFINDVLLYSAYEESNDDSRTDAKGFMGITFENNTFTIKENYASIPVLFRYTTFAIDPETNNILAVKRIYVDKNGEEQRVDNLKNTPFEEFNRD</sequence>
<dbReference type="PANTHER" id="PTHR24198:SF165">
    <property type="entry name" value="ANKYRIN REPEAT-CONTAINING PROTEIN-RELATED"/>
    <property type="match status" value="1"/>
</dbReference>
<dbReference type="InterPro" id="IPR036770">
    <property type="entry name" value="Ankyrin_rpt-contain_sf"/>
</dbReference>
<name>A0ABS1YV27_9FLAO</name>
<evidence type="ECO:0000256" key="2">
    <source>
        <dbReference type="ARBA" id="ARBA00023043"/>
    </source>
</evidence>
<protein>
    <submittedName>
        <fullName evidence="4">Ankyrin repeat domain-containing protein</fullName>
    </submittedName>
</protein>
<evidence type="ECO:0000256" key="1">
    <source>
        <dbReference type="ARBA" id="ARBA00022737"/>
    </source>
</evidence>
<feature type="repeat" description="ANK" evidence="3">
    <location>
        <begin position="54"/>
        <end position="86"/>
    </location>
</feature>
<feature type="repeat" description="ANK" evidence="3">
    <location>
        <begin position="175"/>
        <end position="207"/>
    </location>
</feature>
<proteinExistence type="predicted"/>
<keyword evidence="2 3" id="KW-0040">ANK repeat</keyword>
<evidence type="ECO:0000256" key="3">
    <source>
        <dbReference type="PROSITE-ProRule" id="PRU00023"/>
    </source>
</evidence>
<organism evidence="4 5">
    <name type="scientific">Capnocytophaga genosp. AHN8471</name>
    <dbReference type="NCBI Taxonomy" id="327574"/>
    <lineage>
        <taxon>Bacteria</taxon>
        <taxon>Pseudomonadati</taxon>
        <taxon>Bacteroidota</taxon>
        <taxon>Flavobacteriia</taxon>
        <taxon>Flavobacteriales</taxon>
        <taxon>Flavobacteriaceae</taxon>
        <taxon>Capnocytophaga</taxon>
    </lineage>
</organism>
<evidence type="ECO:0000313" key="5">
    <source>
        <dbReference type="Proteomes" id="UP000603506"/>
    </source>
</evidence>
<dbReference type="PANTHER" id="PTHR24198">
    <property type="entry name" value="ANKYRIN REPEAT AND PROTEIN KINASE DOMAIN-CONTAINING PROTEIN"/>
    <property type="match status" value="1"/>
</dbReference>
<accession>A0ABS1YV27</accession>
<dbReference type="RefSeq" id="WP_203094137.1">
    <property type="nucleotide sequence ID" value="NZ_JAESPH010000017.1"/>
</dbReference>
<dbReference type="Proteomes" id="UP000603506">
    <property type="component" value="Unassembled WGS sequence"/>
</dbReference>
<dbReference type="Gene3D" id="1.25.40.20">
    <property type="entry name" value="Ankyrin repeat-containing domain"/>
    <property type="match status" value="2"/>
</dbReference>